<keyword evidence="2" id="KW-1185">Reference proteome</keyword>
<dbReference type="Pfam" id="PF12079">
    <property type="entry name" value="DUF3558"/>
    <property type="match status" value="1"/>
</dbReference>
<proteinExistence type="predicted"/>
<dbReference type="RefSeq" id="WP_377849545.1">
    <property type="nucleotide sequence ID" value="NZ_JBHLZU010000002.1"/>
</dbReference>
<sequence length="169" mass="17609">MLLVVAGCAPVVLRGSPETISGPPPPRVPTLKAVEPCSLLTAEEAAGIGLAPGWPDQLADLRQCWYDKKGESRPASGSIFVDEGPGKGADDLKPPGLIDEAGVRNEVIAGHPTTSFPSSDGLRCMITIDVNTDENVTVQSSLKVAGQPESACAIARKMVGFIAPRLPKK</sequence>
<evidence type="ECO:0000313" key="2">
    <source>
        <dbReference type="Proteomes" id="UP001589693"/>
    </source>
</evidence>
<comment type="caution">
    <text evidence="1">The sequence shown here is derived from an EMBL/GenBank/DDBJ whole genome shotgun (WGS) entry which is preliminary data.</text>
</comment>
<evidence type="ECO:0000313" key="1">
    <source>
        <dbReference type="EMBL" id="MFB9902460.1"/>
    </source>
</evidence>
<accession>A0ABV5ZQ02</accession>
<dbReference type="InterPro" id="IPR024520">
    <property type="entry name" value="DUF3558"/>
</dbReference>
<name>A0ABV5ZQ02_9PSEU</name>
<dbReference type="EMBL" id="JBHLZU010000002">
    <property type="protein sequence ID" value="MFB9902460.1"/>
    <property type="molecule type" value="Genomic_DNA"/>
</dbReference>
<gene>
    <name evidence="1" type="ORF">ACFFQA_00780</name>
</gene>
<reference evidence="1 2" key="1">
    <citation type="submission" date="2024-09" db="EMBL/GenBank/DDBJ databases">
        <authorList>
            <person name="Sun Q."/>
            <person name="Mori K."/>
        </authorList>
    </citation>
    <scope>NUCLEOTIDE SEQUENCE [LARGE SCALE GENOMIC DNA]</scope>
    <source>
        <strain evidence="1 2">TBRC 7907</strain>
    </source>
</reference>
<organism evidence="1 2">
    <name type="scientific">Allokutzneria oryzae</name>
    <dbReference type="NCBI Taxonomy" id="1378989"/>
    <lineage>
        <taxon>Bacteria</taxon>
        <taxon>Bacillati</taxon>
        <taxon>Actinomycetota</taxon>
        <taxon>Actinomycetes</taxon>
        <taxon>Pseudonocardiales</taxon>
        <taxon>Pseudonocardiaceae</taxon>
        <taxon>Allokutzneria</taxon>
    </lineage>
</organism>
<dbReference type="Proteomes" id="UP001589693">
    <property type="component" value="Unassembled WGS sequence"/>
</dbReference>
<protein>
    <submittedName>
        <fullName evidence="1">DUF3558 family protein</fullName>
    </submittedName>
</protein>